<dbReference type="GO" id="GO:0007165">
    <property type="term" value="P:signal transduction"/>
    <property type="evidence" value="ECO:0007669"/>
    <property type="project" value="TreeGrafter"/>
</dbReference>
<evidence type="ECO:0000256" key="1">
    <source>
        <dbReference type="ARBA" id="ARBA00006485"/>
    </source>
</evidence>
<dbReference type="InterPro" id="IPR050108">
    <property type="entry name" value="CDK"/>
</dbReference>
<keyword evidence="5 11" id="KW-0418">Kinase</keyword>
<dbReference type="InterPro" id="IPR000719">
    <property type="entry name" value="Prot_kinase_dom"/>
</dbReference>
<dbReference type="Gene3D" id="1.10.510.10">
    <property type="entry name" value="Transferase(Phosphotransferase) domain 1"/>
    <property type="match status" value="1"/>
</dbReference>
<dbReference type="InterPro" id="IPR008271">
    <property type="entry name" value="Ser/Thr_kinase_AS"/>
</dbReference>
<dbReference type="GO" id="GO:0000082">
    <property type="term" value="P:G1/S transition of mitotic cell cycle"/>
    <property type="evidence" value="ECO:0007669"/>
    <property type="project" value="TreeGrafter"/>
</dbReference>
<dbReference type="Gene3D" id="3.30.200.20">
    <property type="entry name" value="Phosphorylase Kinase, domain 1"/>
    <property type="match status" value="1"/>
</dbReference>
<dbReference type="PROSITE" id="PS50011">
    <property type="entry name" value="PROTEIN_KINASE_DOM"/>
    <property type="match status" value="1"/>
</dbReference>
<dbReference type="Proteomes" id="UP000192578">
    <property type="component" value="Unassembled WGS sequence"/>
</dbReference>
<feature type="region of interest" description="Disordered" evidence="9">
    <location>
        <begin position="43"/>
        <end position="69"/>
    </location>
</feature>
<dbReference type="GO" id="GO:0000307">
    <property type="term" value="C:cyclin-dependent protein kinase holoenzyme complex"/>
    <property type="evidence" value="ECO:0007669"/>
    <property type="project" value="TreeGrafter"/>
</dbReference>
<keyword evidence="4 7" id="KW-0547">Nucleotide-binding</keyword>
<reference evidence="12" key="1">
    <citation type="submission" date="2017-01" db="EMBL/GenBank/DDBJ databases">
        <title>Comparative genomics of anhydrobiosis in the tardigrade Hypsibius dujardini.</title>
        <authorList>
            <person name="Yoshida Y."/>
            <person name="Koutsovoulos G."/>
            <person name="Laetsch D."/>
            <person name="Stevens L."/>
            <person name="Kumar S."/>
            <person name="Horikawa D."/>
            <person name="Ishino K."/>
            <person name="Komine S."/>
            <person name="Tomita M."/>
            <person name="Blaxter M."/>
            <person name="Arakawa K."/>
        </authorList>
    </citation>
    <scope>NUCLEOTIDE SEQUENCE [LARGE SCALE GENOMIC DNA]</scope>
    <source>
        <strain evidence="12">Z151</strain>
    </source>
</reference>
<sequence length="429" mass="48390">MKPIQEQEEVTSNDSGFDELQCSESLSVSPTFHIQSSSLSIMEHHPHQHLQPPPPRQQQPEERSPLVESGRLTYYSEMRKRKVLYTPVRELGAGAFGTVYRCVDSESPDAVAIKYIRIHDAVDGIPQWALREIALLRRCSSRHPNIISLLDMHCRLIDGKRCDIHLILEFCDMDLKQYIGAVTQRNGLVGLESKLIKELMYQMLQGLDFLHVIAVAHRDIKPQNVLMKKGVIKIADFGLGKVMFERAPVSLEVVTLHYRPPEVLLNVNYSLAVDIWSIGCIFAEMCNNKVLLSGDSELNQLKIIFSVLGIPKQEDWPQNCSVGREFFLGSADRSAGFFDDFSNHVGMLGVDLLKNMLKFNPAQRHSTFSALRHDYFKGHISSVVYMEDPPTPALSHFGLVERGQISPTPPSTKLTNSPPSDLCRQMRGL</sequence>
<evidence type="ECO:0000256" key="8">
    <source>
        <dbReference type="RuleBase" id="RU000304"/>
    </source>
</evidence>
<dbReference type="GO" id="GO:0010468">
    <property type="term" value="P:regulation of gene expression"/>
    <property type="evidence" value="ECO:0007669"/>
    <property type="project" value="TreeGrafter"/>
</dbReference>
<dbReference type="PROSITE" id="PS00107">
    <property type="entry name" value="PROTEIN_KINASE_ATP"/>
    <property type="match status" value="1"/>
</dbReference>
<keyword evidence="3" id="KW-0808">Transferase</keyword>
<evidence type="ECO:0000256" key="3">
    <source>
        <dbReference type="ARBA" id="ARBA00022679"/>
    </source>
</evidence>
<dbReference type="Pfam" id="PF00069">
    <property type="entry name" value="Pkinase"/>
    <property type="match status" value="1"/>
</dbReference>
<evidence type="ECO:0000313" key="11">
    <source>
        <dbReference type="EMBL" id="OQV21884.1"/>
    </source>
</evidence>
<keyword evidence="6 7" id="KW-0067">ATP-binding</keyword>
<keyword evidence="12" id="KW-1185">Reference proteome</keyword>
<feature type="region of interest" description="Disordered" evidence="9">
    <location>
        <begin position="405"/>
        <end position="429"/>
    </location>
</feature>
<accession>A0A1W0X3J5</accession>
<feature type="compositionally biased region" description="Acidic residues" evidence="9">
    <location>
        <begin position="1"/>
        <end position="11"/>
    </location>
</feature>
<evidence type="ECO:0000256" key="6">
    <source>
        <dbReference type="ARBA" id="ARBA00022840"/>
    </source>
</evidence>
<dbReference type="PANTHER" id="PTHR24056">
    <property type="entry name" value="CELL DIVISION PROTEIN KINASE"/>
    <property type="match status" value="1"/>
</dbReference>
<feature type="binding site" evidence="7">
    <location>
        <position position="114"/>
    </location>
    <ligand>
        <name>ATP</name>
        <dbReference type="ChEBI" id="CHEBI:30616"/>
    </ligand>
</feature>
<evidence type="ECO:0000259" key="10">
    <source>
        <dbReference type="PROSITE" id="PS50011"/>
    </source>
</evidence>
<dbReference type="GO" id="GO:0004693">
    <property type="term" value="F:cyclin-dependent protein serine/threonine kinase activity"/>
    <property type="evidence" value="ECO:0007669"/>
    <property type="project" value="TreeGrafter"/>
</dbReference>
<evidence type="ECO:0000313" key="12">
    <source>
        <dbReference type="Proteomes" id="UP000192578"/>
    </source>
</evidence>
<dbReference type="SUPFAM" id="SSF56112">
    <property type="entry name" value="Protein kinase-like (PK-like)"/>
    <property type="match status" value="1"/>
</dbReference>
<keyword evidence="2 8" id="KW-0723">Serine/threonine-protein kinase</keyword>
<dbReference type="GO" id="GO:0010389">
    <property type="term" value="P:regulation of G2/M transition of mitotic cell cycle"/>
    <property type="evidence" value="ECO:0007669"/>
    <property type="project" value="TreeGrafter"/>
</dbReference>
<dbReference type="InterPro" id="IPR017441">
    <property type="entry name" value="Protein_kinase_ATP_BS"/>
</dbReference>
<feature type="region of interest" description="Disordered" evidence="9">
    <location>
        <begin position="1"/>
        <end position="22"/>
    </location>
</feature>
<dbReference type="PANTHER" id="PTHR24056:SF472">
    <property type="entry name" value="CYCLIN-DEPENDENT KINASE 4, ISOFORM A"/>
    <property type="match status" value="1"/>
</dbReference>
<comment type="similarity">
    <text evidence="1">Belongs to the protein kinase superfamily. CMGC Ser/Thr protein kinase family. CDC2/CDKX subfamily.</text>
</comment>
<dbReference type="GO" id="GO:0030332">
    <property type="term" value="F:cyclin binding"/>
    <property type="evidence" value="ECO:0007669"/>
    <property type="project" value="TreeGrafter"/>
</dbReference>
<dbReference type="SMART" id="SM00220">
    <property type="entry name" value="S_TKc"/>
    <property type="match status" value="1"/>
</dbReference>
<dbReference type="PROSITE" id="PS00108">
    <property type="entry name" value="PROTEIN_KINASE_ST"/>
    <property type="match status" value="1"/>
</dbReference>
<comment type="caution">
    <text evidence="11">The sequence shown here is derived from an EMBL/GenBank/DDBJ whole genome shotgun (WGS) entry which is preliminary data.</text>
</comment>
<feature type="domain" description="Protein kinase" evidence="10">
    <location>
        <begin position="85"/>
        <end position="376"/>
    </location>
</feature>
<evidence type="ECO:0000256" key="9">
    <source>
        <dbReference type="SAM" id="MobiDB-lite"/>
    </source>
</evidence>
<organism evidence="11 12">
    <name type="scientific">Hypsibius exemplaris</name>
    <name type="common">Freshwater tardigrade</name>
    <dbReference type="NCBI Taxonomy" id="2072580"/>
    <lineage>
        <taxon>Eukaryota</taxon>
        <taxon>Metazoa</taxon>
        <taxon>Ecdysozoa</taxon>
        <taxon>Tardigrada</taxon>
        <taxon>Eutardigrada</taxon>
        <taxon>Parachela</taxon>
        <taxon>Hypsibioidea</taxon>
        <taxon>Hypsibiidae</taxon>
        <taxon>Hypsibius</taxon>
    </lineage>
</organism>
<dbReference type="GO" id="GO:0005524">
    <property type="term" value="F:ATP binding"/>
    <property type="evidence" value="ECO:0007669"/>
    <property type="project" value="UniProtKB-UniRule"/>
</dbReference>
<name>A0A1W0X3J5_HYPEX</name>
<evidence type="ECO:0000256" key="4">
    <source>
        <dbReference type="ARBA" id="ARBA00022741"/>
    </source>
</evidence>
<dbReference type="GO" id="GO:0005634">
    <property type="term" value="C:nucleus"/>
    <property type="evidence" value="ECO:0007669"/>
    <property type="project" value="TreeGrafter"/>
</dbReference>
<dbReference type="OrthoDB" id="1732493at2759"/>
<dbReference type="AlphaFoldDB" id="A0A1W0X3J5"/>
<protein>
    <submittedName>
        <fullName evidence="11">Cyclin-dependent kinase 4</fullName>
    </submittedName>
</protein>
<dbReference type="InterPro" id="IPR011009">
    <property type="entry name" value="Kinase-like_dom_sf"/>
</dbReference>
<gene>
    <name evidence="11" type="ORF">BV898_04097</name>
</gene>
<evidence type="ECO:0000256" key="2">
    <source>
        <dbReference type="ARBA" id="ARBA00022527"/>
    </source>
</evidence>
<evidence type="ECO:0000256" key="5">
    <source>
        <dbReference type="ARBA" id="ARBA00022777"/>
    </source>
</evidence>
<dbReference type="GO" id="GO:0005737">
    <property type="term" value="C:cytoplasm"/>
    <property type="evidence" value="ECO:0007669"/>
    <property type="project" value="TreeGrafter"/>
</dbReference>
<proteinExistence type="inferred from homology"/>
<evidence type="ECO:0000256" key="7">
    <source>
        <dbReference type="PROSITE-ProRule" id="PRU10141"/>
    </source>
</evidence>
<dbReference type="FunFam" id="1.10.510.10:FF:000624">
    <property type="entry name" value="Mitogen-activated protein kinase"/>
    <property type="match status" value="1"/>
</dbReference>
<dbReference type="EMBL" id="MTYJ01000020">
    <property type="protein sequence ID" value="OQV21884.1"/>
    <property type="molecule type" value="Genomic_DNA"/>
</dbReference>